<dbReference type="WBParaSite" id="PgB21_g020_t15">
    <property type="protein sequence ID" value="PgB21_g020_t15"/>
    <property type="gene ID" value="PgB21_g020"/>
</dbReference>
<reference evidence="2" key="1">
    <citation type="submission" date="2022-11" db="UniProtKB">
        <authorList>
            <consortium name="WormBaseParasite"/>
        </authorList>
    </citation>
    <scope>IDENTIFICATION</scope>
</reference>
<evidence type="ECO:0000313" key="1">
    <source>
        <dbReference type="Proteomes" id="UP000887569"/>
    </source>
</evidence>
<sequence length="56" mass="6477">MAEGYAICDEIRRMGDSDGLYSSIGTARQYRTIRFIVKRERYEAECVRRLSVLNSA</sequence>
<name>A0A914ZTP6_PARUN</name>
<keyword evidence="1" id="KW-1185">Reference proteome</keyword>
<dbReference type="AlphaFoldDB" id="A0A914ZTP6"/>
<protein>
    <submittedName>
        <fullName evidence="2">Uncharacterized protein</fullName>
    </submittedName>
</protein>
<proteinExistence type="predicted"/>
<organism evidence="1 2">
    <name type="scientific">Parascaris univalens</name>
    <name type="common">Nematode worm</name>
    <dbReference type="NCBI Taxonomy" id="6257"/>
    <lineage>
        <taxon>Eukaryota</taxon>
        <taxon>Metazoa</taxon>
        <taxon>Ecdysozoa</taxon>
        <taxon>Nematoda</taxon>
        <taxon>Chromadorea</taxon>
        <taxon>Rhabditida</taxon>
        <taxon>Spirurina</taxon>
        <taxon>Ascaridomorpha</taxon>
        <taxon>Ascaridoidea</taxon>
        <taxon>Ascarididae</taxon>
        <taxon>Parascaris</taxon>
    </lineage>
</organism>
<evidence type="ECO:0000313" key="2">
    <source>
        <dbReference type="WBParaSite" id="PgB21_g020_t15"/>
    </source>
</evidence>
<accession>A0A914ZTP6</accession>
<dbReference type="Proteomes" id="UP000887569">
    <property type="component" value="Unplaced"/>
</dbReference>